<keyword evidence="5" id="KW-1185">Reference proteome</keyword>
<evidence type="ECO:0000313" key="4">
    <source>
        <dbReference type="EMBL" id="GGZ56137.1"/>
    </source>
</evidence>
<feature type="compositionally biased region" description="Basic and acidic residues" evidence="1">
    <location>
        <begin position="117"/>
        <end position="147"/>
    </location>
</feature>
<dbReference type="EMBL" id="BMWY01000004">
    <property type="protein sequence ID" value="GGZ56137.1"/>
    <property type="molecule type" value="Genomic_DNA"/>
</dbReference>
<evidence type="ECO:0000259" key="3">
    <source>
        <dbReference type="Pfam" id="PF14129"/>
    </source>
</evidence>
<feature type="signal peptide" evidence="2">
    <location>
        <begin position="1"/>
        <end position="17"/>
    </location>
</feature>
<organism evidence="4 5">
    <name type="scientific">Mesonia mobilis</name>
    <dbReference type="NCBI Taxonomy" id="369791"/>
    <lineage>
        <taxon>Bacteria</taxon>
        <taxon>Pseudomonadati</taxon>
        <taxon>Bacteroidota</taxon>
        <taxon>Flavobacteriia</taxon>
        <taxon>Flavobacteriales</taxon>
        <taxon>Flavobacteriaceae</taxon>
        <taxon>Mesonia</taxon>
    </lineage>
</organism>
<dbReference type="InterPro" id="IPR025381">
    <property type="entry name" value="DUF4296"/>
</dbReference>
<dbReference type="Proteomes" id="UP000615593">
    <property type="component" value="Unassembled WGS sequence"/>
</dbReference>
<proteinExistence type="predicted"/>
<feature type="region of interest" description="Disordered" evidence="1">
    <location>
        <begin position="117"/>
        <end position="157"/>
    </location>
</feature>
<protein>
    <submittedName>
        <fullName evidence="4">Lipoprotein</fullName>
    </submittedName>
</protein>
<feature type="chain" id="PRO_5045040144" evidence="2">
    <location>
        <begin position="18"/>
        <end position="157"/>
    </location>
</feature>
<evidence type="ECO:0000256" key="2">
    <source>
        <dbReference type="SAM" id="SignalP"/>
    </source>
</evidence>
<dbReference type="RefSeq" id="WP_027884938.1">
    <property type="nucleotide sequence ID" value="NZ_BMWY01000004.1"/>
</dbReference>
<dbReference type="Pfam" id="PF14129">
    <property type="entry name" value="DUF4296"/>
    <property type="match status" value="1"/>
</dbReference>
<feature type="domain" description="DUF4296" evidence="3">
    <location>
        <begin position="28"/>
        <end position="110"/>
    </location>
</feature>
<reference evidence="5" key="1">
    <citation type="journal article" date="2019" name="Int. J. Syst. Evol. Microbiol.">
        <title>The Global Catalogue of Microorganisms (GCM) 10K type strain sequencing project: providing services to taxonomists for standard genome sequencing and annotation.</title>
        <authorList>
            <consortium name="The Broad Institute Genomics Platform"/>
            <consortium name="The Broad Institute Genome Sequencing Center for Infectious Disease"/>
            <person name="Wu L."/>
            <person name="Ma J."/>
        </authorList>
    </citation>
    <scope>NUCLEOTIDE SEQUENCE [LARGE SCALE GENOMIC DNA]</scope>
    <source>
        <strain evidence="5">KCTC 12708</strain>
    </source>
</reference>
<evidence type="ECO:0000256" key="1">
    <source>
        <dbReference type="SAM" id="MobiDB-lite"/>
    </source>
</evidence>
<name>A0ABQ3BT54_9FLAO</name>
<keyword evidence="2" id="KW-0732">Signal</keyword>
<evidence type="ECO:0000313" key="5">
    <source>
        <dbReference type="Proteomes" id="UP000615593"/>
    </source>
</evidence>
<keyword evidence="4" id="KW-0449">Lipoprotein</keyword>
<sequence>MKKAAYILFTFILLVFAACQSVDHAEKPENLIAEDKMIDVLTDLLKLDAAESFSSIEYEKREVSTKELIFKKYKIDSLQFVKSSEYYAEDFKTNERIYDSVRARLENEKNVLDSLVDQEREEEKAERAKKKEDKIRSLEVNKKRDSSSGRMLIKPQS</sequence>
<dbReference type="GeneID" id="94369380"/>
<accession>A0ABQ3BT54</accession>
<gene>
    <name evidence="4" type="ORF">GCM10008088_17150</name>
</gene>
<comment type="caution">
    <text evidence="4">The sequence shown here is derived from an EMBL/GenBank/DDBJ whole genome shotgun (WGS) entry which is preliminary data.</text>
</comment>
<dbReference type="PROSITE" id="PS51257">
    <property type="entry name" value="PROKAR_LIPOPROTEIN"/>
    <property type="match status" value="1"/>
</dbReference>